<organism evidence="1 3">
    <name type="scientific">Litchfieldia salsa</name>
    <dbReference type="NCBI Taxonomy" id="930152"/>
    <lineage>
        <taxon>Bacteria</taxon>
        <taxon>Bacillati</taxon>
        <taxon>Bacillota</taxon>
        <taxon>Bacilli</taxon>
        <taxon>Bacillales</taxon>
        <taxon>Bacillaceae</taxon>
        <taxon>Litchfieldia</taxon>
    </lineage>
</organism>
<evidence type="ECO:0000313" key="1">
    <source>
        <dbReference type="EMBL" id="SDP96235.1"/>
    </source>
</evidence>
<dbReference type="Proteomes" id="UP000199159">
    <property type="component" value="Unassembled WGS sequence"/>
</dbReference>
<evidence type="ECO:0000313" key="3">
    <source>
        <dbReference type="Proteomes" id="UP000199159"/>
    </source>
</evidence>
<name>A0A1H0X0I8_9BACI</name>
<protein>
    <submittedName>
        <fullName evidence="1">Uncharacterized protein</fullName>
    </submittedName>
</protein>
<sequence length="97" mass="11697">MNTILEDFLELKEILNSFNGLEKEYNWLLTDLDWSYPDNYLDYFMDYRIYDDSSHCRNNYLITGENLNKLANMKEVYFIWGVFSAIEKNEIVDLDTI</sequence>
<feature type="non-terminal residue" evidence="1">
    <location>
        <position position="97"/>
    </location>
</feature>
<evidence type="ECO:0000313" key="2">
    <source>
        <dbReference type="EMBL" id="SDP96560.1"/>
    </source>
</evidence>
<reference evidence="3" key="2">
    <citation type="submission" date="2016-10" db="EMBL/GenBank/DDBJ databases">
        <authorList>
            <person name="Varghese N."/>
            <person name="Submissions S."/>
        </authorList>
    </citation>
    <scope>NUCLEOTIDE SEQUENCE [LARGE SCALE GENOMIC DNA]</scope>
    <source>
        <strain evidence="3">IBRC-M10078</strain>
    </source>
</reference>
<gene>
    <name evidence="1" type="ORF">SAMN05216565_1211</name>
    <name evidence="2" type="ORF">SAMN05216565_1221</name>
</gene>
<accession>A0A1H0X0I8</accession>
<dbReference type="EMBL" id="FNJU01000021">
    <property type="protein sequence ID" value="SDP96235.1"/>
    <property type="molecule type" value="Genomic_DNA"/>
</dbReference>
<proteinExistence type="predicted"/>
<dbReference type="AlphaFoldDB" id="A0A1H0X0I8"/>
<reference evidence="1" key="1">
    <citation type="submission" date="2016-10" db="EMBL/GenBank/DDBJ databases">
        <authorList>
            <person name="de Groot N.N."/>
        </authorList>
    </citation>
    <scope>NUCLEOTIDE SEQUENCE [LARGE SCALE GENOMIC DNA]</scope>
    <source>
        <strain evidence="1">IBRC-M10078</strain>
    </source>
</reference>
<dbReference type="EMBL" id="FNJU01000022">
    <property type="protein sequence ID" value="SDP96560.1"/>
    <property type="molecule type" value="Genomic_DNA"/>
</dbReference>
<keyword evidence="3" id="KW-1185">Reference proteome</keyword>